<protein>
    <submittedName>
        <fullName evidence="3">Antitoxin VapB family protein</fullName>
    </submittedName>
</protein>
<evidence type="ECO:0000313" key="5">
    <source>
        <dbReference type="Proteomes" id="UP001500962"/>
    </source>
</evidence>
<keyword evidence="1" id="KW-1277">Toxin-antitoxin system</keyword>
<accession>A0AAV3SLU7</accession>
<dbReference type="EMBL" id="CP095005">
    <property type="protein sequence ID" value="UOO95465.1"/>
    <property type="molecule type" value="Genomic_DNA"/>
</dbReference>
<dbReference type="Proteomes" id="UP000830542">
    <property type="component" value="Chromosome"/>
</dbReference>
<evidence type="ECO:0000256" key="1">
    <source>
        <dbReference type="ARBA" id="ARBA00022649"/>
    </source>
</evidence>
<dbReference type="RefSeq" id="WP_244703258.1">
    <property type="nucleotide sequence ID" value="NZ_BAAADN010000089.1"/>
</dbReference>
<name>A0AAV3SLU7_HALDO</name>
<sequence>MGTKTIRLDDEAYERLASRKREDESFSDVVKRVTGERSLLEIAGILSDDEAETMRETVAERR</sequence>
<dbReference type="EMBL" id="BAAADN010000089">
    <property type="protein sequence ID" value="GAA0477320.1"/>
    <property type="molecule type" value="Genomic_DNA"/>
</dbReference>
<reference evidence="3" key="2">
    <citation type="submission" date="2022-04" db="EMBL/GenBank/DDBJ databases">
        <title>Sequencing and genomic assembly of Halococcus dombrowskii.</title>
        <authorList>
            <person name="Lim S.W."/>
            <person name="MacLea K.S."/>
        </authorList>
    </citation>
    <scope>NUCLEOTIDE SEQUENCE</scope>
    <source>
        <strain evidence="3">H4</strain>
    </source>
</reference>
<proteinExistence type="predicted"/>
<evidence type="ECO:0000313" key="2">
    <source>
        <dbReference type="EMBL" id="GAA0477320.1"/>
    </source>
</evidence>
<evidence type="ECO:0000313" key="4">
    <source>
        <dbReference type="Proteomes" id="UP000830542"/>
    </source>
</evidence>
<dbReference type="InterPro" id="IPR003847">
    <property type="entry name" value="Put_antitoxin"/>
</dbReference>
<dbReference type="AlphaFoldDB" id="A0AAV3SLU7"/>
<dbReference type="Proteomes" id="UP001500962">
    <property type="component" value="Unassembled WGS sequence"/>
</dbReference>
<organism evidence="2 5">
    <name type="scientific">Halococcus dombrowskii</name>
    <dbReference type="NCBI Taxonomy" id="179637"/>
    <lineage>
        <taxon>Archaea</taxon>
        <taxon>Methanobacteriati</taxon>
        <taxon>Methanobacteriota</taxon>
        <taxon>Stenosarchaea group</taxon>
        <taxon>Halobacteria</taxon>
        <taxon>Halobacteriales</taxon>
        <taxon>Halococcaceae</taxon>
        <taxon>Halococcus</taxon>
    </lineage>
</organism>
<reference evidence="2" key="1">
    <citation type="journal article" date="2014" name="Int. J. Syst. Evol. Microbiol.">
        <title>Complete genome sequence of Corynebacterium casei LMG S-19264T (=DSM 44701T), isolated from a smear-ripened cheese.</title>
        <authorList>
            <consortium name="US DOE Joint Genome Institute (JGI-PGF)"/>
            <person name="Walter F."/>
            <person name="Albersmeier A."/>
            <person name="Kalinowski J."/>
            <person name="Ruckert C."/>
        </authorList>
    </citation>
    <scope>NUCLEOTIDE SEQUENCE</scope>
    <source>
        <strain evidence="2">JCM 12289</strain>
    </source>
</reference>
<gene>
    <name evidence="2" type="ORF">GCM10008985_37100</name>
    <name evidence="3" type="ORF">MUK72_01850</name>
</gene>
<dbReference type="KEGG" id="hdo:MUK72_01850"/>
<reference evidence="2" key="3">
    <citation type="submission" date="2023-12" db="EMBL/GenBank/DDBJ databases">
        <authorList>
            <person name="Sun Q."/>
            <person name="Inoue M."/>
        </authorList>
    </citation>
    <scope>NUCLEOTIDE SEQUENCE</scope>
    <source>
        <strain evidence="2">JCM 12289</strain>
    </source>
</reference>
<dbReference type="GeneID" id="71760552"/>
<dbReference type="Pfam" id="PF02697">
    <property type="entry name" value="VAPB_antitox"/>
    <property type="match status" value="1"/>
</dbReference>
<evidence type="ECO:0000313" key="3">
    <source>
        <dbReference type="EMBL" id="UOO95465.1"/>
    </source>
</evidence>
<keyword evidence="4" id="KW-1185">Reference proteome</keyword>